<sequence>MRSLTSPARTDSSTSLAGYVVRRGGTISGAIGSSSPESKKDRLSQESSTSGLARHDEKVQTCMRCSKDIEDNRWIRVEKGRGVLCDKCWKSMYLPKCRRCDLPIEKQAVSSSDGQLKGKYHRECFNCHTCHKPFPDKTFYVFDGKPFCDYHYHEANHSLCTAPFCGRPIEGPCAVSHSGDRYHIEHLTCEYEYDETGKRCEERLVDYWEVEGRMLCERHMRRVAEQEDMLGIGLDEIGTKFEPSSKATKRRTRFIDIAELR</sequence>
<evidence type="ECO:0000313" key="2">
    <source>
        <dbReference type="Proteomes" id="UP001207468"/>
    </source>
</evidence>
<keyword evidence="2" id="KW-1185">Reference proteome</keyword>
<gene>
    <name evidence="1" type="ORF">F5148DRAFT_613795</name>
</gene>
<dbReference type="Proteomes" id="UP001207468">
    <property type="component" value="Unassembled WGS sequence"/>
</dbReference>
<dbReference type="EMBL" id="JAGFNK010000046">
    <property type="protein sequence ID" value="KAI9510218.1"/>
    <property type="molecule type" value="Genomic_DNA"/>
</dbReference>
<name>A0ACC0UF61_9AGAM</name>
<organism evidence="1 2">
    <name type="scientific">Russula earlei</name>
    <dbReference type="NCBI Taxonomy" id="71964"/>
    <lineage>
        <taxon>Eukaryota</taxon>
        <taxon>Fungi</taxon>
        <taxon>Dikarya</taxon>
        <taxon>Basidiomycota</taxon>
        <taxon>Agaricomycotina</taxon>
        <taxon>Agaricomycetes</taxon>
        <taxon>Russulales</taxon>
        <taxon>Russulaceae</taxon>
        <taxon>Russula</taxon>
    </lineage>
</organism>
<accession>A0ACC0UF61</accession>
<reference evidence="1" key="1">
    <citation type="submission" date="2021-03" db="EMBL/GenBank/DDBJ databases">
        <title>Evolutionary priming and transition to the ectomycorrhizal habit in an iconic lineage of mushroom-forming fungi: is preadaptation a requirement?</title>
        <authorList>
            <consortium name="DOE Joint Genome Institute"/>
            <person name="Looney B.P."/>
            <person name="Miyauchi S."/>
            <person name="Morin E."/>
            <person name="Drula E."/>
            <person name="Courty P.E."/>
            <person name="Chicoki N."/>
            <person name="Fauchery L."/>
            <person name="Kohler A."/>
            <person name="Kuo A."/>
            <person name="LaButti K."/>
            <person name="Pangilinan J."/>
            <person name="Lipzen A."/>
            <person name="Riley R."/>
            <person name="Andreopoulos W."/>
            <person name="He G."/>
            <person name="Johnson J."/>
            <person name="Barry K.W."/>
            <person name="Grigoriev I.V."/>
            <person name="Nagy L."/>
            <person name="Hibbett D."/>
            <person name="Henrissat B."/>
            <person name="Matheny P.B."/>
            <person name="Labbe J."/>
            <person name="Martin A.F."/>
        </authorList>
    </citation>
    <scope>NUCLEOTIDE SEQUENCE</scope>
    <source>
        <strain evidence="1">BPL698</strain>
    </source>
</reference>
<protein>
    <submittedName>
        <fullName evidence="1">Uncharacterized protein</fullName>
    </submittedName>
</protein>
<proteinExistence type="predicted"/>
<evidence type="ECO:0000313" key="1">
    <source>
        <dbReference type="EMBL" id="KAI9510218.1"/>
    </source>
</evidence>
<comment type="caution">
    <text evidence="1">The sequence shown here is derived from an EMBL/GenBank/DDBJ whole genome shotgun (WGS) entry which is preliminary data.</text>
</comment>